<dbReference type="AlphaFoldDB" id="A0A6A5QVX2"/>
<gene>
    <name evidence="1" type="ORF">BDU57DRAFT_156464</name>
</gene>
<dbReference type="EMBL" id="ML979133">
    <property type="protein sequence ID" value="KAF1919941.1"/>
    <property type="molecule type" value="Genomic_DNA"/>
</dbReference>
<dbReference type="Proteomes" id="UP000800096">
    <property type="component" value="Unassembled WGS sequence"/>
</dbReference>
<evidence type="ECO:0000313" key="1">
    <source>
        <dbReference type="EMBL" id="KAF1919941.1"/>
    </source>
</evidence>
<keyword evidence="2" id="KW-1185">Reference proteome</keyword>
<sequence>MWAPFQSTSPNIDGTLGCHSSSSAVFFTASSVSAPAIMPNEVGDKFDPLLQIKLIDSFVLTLHMVVNFSQDIDILKILAVNKQVQGVVEIFDKKGVKVSIVFDFEHEHGFWTHHQRMEAGYRVQDKFWDFSRAVNRSPLDFFPIHTETVPVGTVLNFSVRGEKAQEVLRFSFPSAIWFRSSVAVPIHLPSAWAVECGRFFCILPFSDRLGLSPAQRGPDYAFVFSSFKSKATLN</sequence>
<protein>
    <submittedName>
        <fullName evidence="1">Uncharacterized protein</fullName>
    </submittedName>
</protein>
<proteinExistence type="predicted"/>
<name>A0A6A5QVX2_AMPQU</name>
<reference evidence="1" key="1">
    <citation type="journal article" date="2020" name="Stud. Mycol.">
        <title>101 Dothideomycetes genomes: a test case for predicting lifestyles and emergence of pathogens.</title>
        <authorList>
            <person name="Haridas S."/>
            <person name="Albert R."/>
            <person name="Binder M."/>
            <person name="Bloem J."/>
            <person name="Labutti K."/>
            <person name="Salamov A."/>
            <person name="Andreopoulos B."/>
            <person name="Baker S."/>
            <person name="Barry K."/>
            <person name="Bills G."/>
            <person name="Bluhm B."/>
            <person name="Cannon C."/>
            <person name="Castanera R."/>
            <person name="Culley D."/>
            <person name="Daum C."/>
            <person name="Ezra D."/>
            <person name="Gonzalez J."/>
            <person name="Henrissat B."/>
            <person name="Kuo A."/>
            <person name="Liang C."/>
            <person name="Lipzen A."/>
            <person name="Lutzoni F."/>
            <person name="Magnuson J."/>
            <person name="Mondo S."/>
            <person name="Nolan M."/>
            <person name="Ohm R."/>
            <person name="Pangilinan J."/>
            <person name="Park H.-J."/>
            <person name="Ramirez L."/>
            <person name="Alfaro M."/>
            <person name="Sun H."/>
            <person name="Tritt A."/>
            <person name="Yoshinaga Y."/>
            <person name="Zwiers L.-H."/>
            <person name="Turgeon B."/>
            <person name="Goodwin S."/>
            <person name="Spatafora J."/>
            <person name="Crous P."/>
            <person name="Grigoriev I."/>
        </authorList>
    </citation>
    <scope>NUCLEOTIDE SEQUENCE</scope>
    <source>
        <strain evidence="1">HMLAC05119</strain>
    </source>
</reference>
<accession>A0A6A5QVX2</accession>
<evidence type="ECO:0000313" key="2">
    <source>
        <dbReference type="Proteomes" id="UP000800096"/>
    </source>
</evidence>
<organism evidence="1 2">
    <name type="scientific">Ampelomyces quisqualis</name>
    <name type="common">Powdery mildew agent</name>
    <dbReference type="NCBI Taxonomy" id="50730"/>
    <lineage>
        <taxon>Eukaryota</taxon>
        <taxon>Fungi</taxon>
        <taxon>Dikarya</taxon>
        <taxon>Ascomycota</taxon>
        <taxon>Pezizomycotina</taxon>
        <taxon>Dothideomycetes</taxon>
        <taxon>Pleosporomycetidae</taxon>
        <taxon>Pleosporales</taxon>
        <taxon>Pleosporineae</taxon>
        <taxon>Phaeosphaeriaceae</taxon>
        <taxon>Ampelomyces</taxon>
    </lineage>
</organism>